<keyword evidence="2" id="KW-1185">Reference proteome</keyword>
<dbReference type="AlphaFoldDB" id="A0AAN7AJY7"/>
<sequence length="256" mass="27567">MGTVERAVVEDTIRVEEREERCAEHNSSLIITSTTRPSEGLEINERRGGTIIVTKNRSMLLGTKTCSPNRDGLEALGQPANQQSVRQSNHLPVPTELERQVTRKPPGSCSKTVLLSTISASRRWSEHASGGLAMRSRKLGGSQVCGDHDQVHVCRGHGCVASQTAVVQGVRPSQLPRVRRRSSTGPITATEARPLAGNARCGQAAGLYAATIYSCRPEGNSAENIFDVVVFVPLPGNLLGAKQVRCSVDYLGEGFR</sequence>
<comment type="caution">
    <text evidence="1">The sequence shown here is derived from an EMBL/GenBank/DDBJ whole genome shotgun (WGS) entry which is preliminary data.</text>
</comment>
<dbReference type="Proteomes" id="UP001302126">
    <property type="component" value="Unassembled WGS sequence"/>
</dbReference>
<name>A0AAN7AJY7_9PEZI</name>
<protein>
    <submittedName>
        <fullName evidence="1">Uncharacterized protein</fullName>
    </submittedName>
</protein>
<gene>
    <name evidence="1" type="ORF">QBC35DRAFT_549813</name>
</gene>
<accession>A0AAN7AJY7</accession>
<reference evidence="1" key="1">
    <citation type="journal article" date="2023" name="Mol. Phylogenet. Evol.">
        <title>Genome-scale phylogeny and comparative genomics of the fungal order Sordariales.</title>
        <authorList>
            <person name="Hensen N."/>
            <person name="Bonometti L."/>
            <person name="Westerberg I."/>
            <person name="Brannstrom I.O."/>
            <person name="Guillou S."/>
            <person name="Cros-Aarteil S."/>
            <person name="Calhoun S."/>
            <person name="Haridas S."/>
            <person name="Kuo A."/>
            <person name="Mondo S."/>
            <person name="Pangilinan J."/>
            <person name="Riley R."/>
            <person name="LaButti K."/>
            <person name="Andreopoulos B."/>
            <person name="Lipzen A."/>
            <person name="Chen C."/>
            <person name="Yan M."/>
            <person name="Daum C."/>
            <person name="Ng V."/>
            <person name="Clum A."/>
            <person name="Steindorff A."/>
            <person name="Ohm R.A."/>
            <person name="Martin F."/>
            <person name="Silar P."/>
            <person name="Natvig D.O."/>
            <person name="Lalanne C."/>
            <person name="Gautier V."/>
            <person name="Ament-Velasquez S.L."/>
            <person name="Kruys A."/>
            <person name="Hutchinson M.I."/>
            <person name="Powell A.J."/>
            <person name="Barry K."/>
            <person name="Miller A.N."/>
            <person name="Grigoriev I.V."/>
            <person name="Debuchy R."/>
            <person name="Gladieux P."/>
            <person name="Hiltunen Thoren M."/>
            <person name="Johannesson H."/>
        </authorList>
    </citation>
    <scope>NUCLEOTIDE SEQUENCE</scope>
    <source>
        <strain evidence="1">PSN309</strain>
    </source>
</reference>
<proteinExistence type="predicted"/>
<reference evidence="1" key="2">
    <citation type="submission" date="2023-05" db="EMBL/GenBank/DDBJ databases">
        <authorList>
            <consortium name="Lawrence Berkeley National Laboratory"/>
            <person name="Steindorff A."/>
            <person name="Hensen N."/>
            <person name="Bonometti L."/>
            <person name="Westerberg I."/>
            <person name="Brannstrom I.O."/>
            <person name="Guillou S."/>
            <person name="Cros-Aarteil S."/>
            <person name="Calhoun S."/>
            <person name="Haridas S."/>
            <person name="Kuo A."/>
            <person name="Mondo S."/>
            <person name="Pangilinan J."/>
            <person name="Riley R."/>
            <person name="Labutti K."/>
            <person name="Andreopoulos B."/>
            <person name="Lipzen A."/>
            <person name="Chen C."/>
            <person name="Yanf M."/>
            <person name="Daum C."/>
            <person name="Ng V."/>
            <person name="Clum A."/>
            <person name="Ohm R."/>
            <person name="Martin F."/>
            <person name="Silar P."/>
            <person name="Natvig D."/>
            <person name="Lalanne C."/>
            <person name="Gautier V."/>
            <person name="Ament-Velasquez S.L."/>
            <person name="Kruys A."/>
            <person name="Hutchinson M.I."/>
            <person name="Powell A.J."/>
            <person name="Barry K."/>
            <person name="Miller A.N."/>
            <person name="Grigoriev I.V."/>
            <person name="Debuchy R."/>
            <person name="Gladieux P."/>
            <person name="Thoren M.H."/>
            <person name="Johannesson H."/>
        </authorList>
    </citation>
    <scope>NUCLEOTIDE SEQUENCE</scope>
    <source>
        <strain evidence="1">PSN309</strain>
    </source>
</reference>
<dbReference type="EMBL" id="MU864389">
    <property type="protein sequence ID" value="KAK4188335.1"/>
    <property type="molecule type" value="Genomic_DNA"/>
</dbReference>
<organism evidence="1 2">
    <name type="scientific">Podospora australis</name>
    <dbReference type="NCBI Taxonomy" id="1536484"/>
    <lineage>
        <taxon>Eukaryota</taxon>
        <taxon>Fungi</taxon>
        <taxon>Dikarya</taxon>
        <taxon>Ascomycota</taxon>
        <taxon>Pezizomycotina</taxon>
        <taxon>Sordariomycetes</taxon>
        <taxon>Sordariomycetidae</taxon>
        <taxon>Sordariales</taxon>
        <taxon>Podosporaceae</taxon>
        <taxon>Podospora</taxon>
    </lineage>
</organism>
<evidence type="ECO:0000313" key="2">
    <source>
        <dbReference type="Proteomes" id="UP001302126"/>
    </source>
</evidence>
<evidence type="ECO:0000313" key="1">
    <source>
        <dbReference type="EMBL" id="KAK4188335.1"/>
    </source>
</evidence>